<evidence type="ECO:0000313" key="4">
    <source>
        <dbReference type="Proteomes" id="UP000235119"/>
    </source>
</evidence>
<keyword evidence="1" id="KW-0175">Coiled coil</keyword>
<evidence type="ECO:0000313" key="3">
    <source>
        <dbReference type="EMBL" id="PLT10742.1"/>
    </source>
</evidence>
<dbReference type="AlphaFoldDB" id="A0A2N5KWX8"/>
<dbReference type="EMBL" id="PKIW01000046">
    <property type="protein sequence ID" value="PLT10742.1"/>
    <property type="molecule type" value="Genomic_DNA"/>
</dbReference>
<evidence type="ECO:0000256" key="2">
    <source>
        <dbReference type="SAM" id="MobiDB-lite"/>
    </source>
</evidence>
<dbReference type="RefSeq" id="WP_068813766.1">
    <property type="nucleotide sequence ID" value="NZ_MAKH01000069.1"/>
</dbReference>
<accession>A0A2N5KWX8</accession>
<comment type="caution">
    <text evidence="3">The sequence shown here is derived from an EMBL/GenBank/DDBJ whole genome shotgun (WGS) entry which is preliminary data.</text>
</comment>
<proteinExistence type="predicted"/>
<name>A0A2N5KWX8_9LACO</name>
<feature type="region of interest" description="Disordered" evidence="2">
    <location>
        <begin position="186"/>
        <end position="208"/>
    </location>
</feature>
<feature type="region of interest" description="Disordered" evidence="2">
    <location>
        <begin position="1"/>
        <end position="28"/>
    </location>
</feature>
<reference evidence="3 4" key="1">
    <citation type="submission" date="2017-12" db="EMBL/GenBank/DDBJ databases">
        <title>Phylogenetic diversity of female urinary microbiome.</title>
        <authorList>
            <person name="Thomas-White K."/>
            <person name="Wolfe A.J."/>
        </authorList>
    </citation>
    <scope>NUCLEOTIDE SEQUENCE [LARGE SCALE GENOMIC DNA]</scope>
    <source>
        <strain evidence="3 4">UMB0085</strain>
    </source>
</reference>
<feature type="coiled-coil region" evidence="1">
    <location>
        <begin position="108"/>
        <end position="145"/>
    </location>
</feature>
<dbReference type="Proteomes" id="UP000235119">
    <property type="component" value="Unassembled WGS sequence"/>
</dbReference>
<gene>
    <name evidence="3" type="ORF">CYJ79_08685</name>
</gene>
<feature type="compositionally biased region" description="Low complexity" evidence="2">
    <location>
        <begin position="186"/>
        <end position="202"/>
    </location>
</feature>
<sequence length="208" mass="22716">MADENTQVAPVAGAEENATQDQNSVAEQEQALKAKFPILTGFVYLSDPDNADPVWHHKVIPVFGDEASVALPWQVHAERPSDSFKDPVWTVGATDWSENDKNNQAVILQETTQKLAELDKKSVELDQANDKVDQALKDMQEVQAQSSRQNLALMKSFTEQTQNTNQILGAMQKTLAMVTKAVGANANNATPANPTTDTKPADQATDKQ</sequence>
<feature type="compositionally biased region" description="Polar residues" evidence="2">
    <location>
        <begin position="17"/>
        <end position="27"/>
    </location>
</feature>
<organism evidence="3 4">
    <name type="scientific">Lactobacillus crispatus</name>
    <dbReference type="NCBI Taxonomy" id="47770"/>
    <lineage>
        <taxon>Bacteria</taxon>
        <taxon>Bacillati</taxon>
        <taxon>Bacillota</taxon>
        <taxon>Bacilli</taxon>
        <taxon>Lactobacillales</taxon>
        <taxon>Lactobacillaceae</taxon>
        <taxon>Lactobacillus</taxon>
    </lineage>
</organism>
<protein>
    <submittedName>
        <fullName evidence="3">Uncharacterized protein</fullName>
    </submittedName>
</protein>
<evidence type="ECO:0000256" key="1">
    <source>
        <dbReference type="SAM" id="Coils"/>
    </source>
</evidence>